<feature type="transmembrane region" description="Helical" evidence="9">
    <location>
        <begin position="503"/>
        <end position="526"/>
    </location>
</feature>
<dbReference type="PANTHER" id="PTHR16254:SF14">
    <property type="entry name" value="TRANSMEMBRANE AND COILED-COIL DOMAIN-CONTAINING PROTEIN 3"/>
    <property type="match status" value="1"/>
</dbReference>
<evidence type="ECO:0000256" key="8">
    <source>
        <dbReference type="ARBA" id="ARBA00023136"/>
    </source>
</evidence>
<keyword evidence="7" id="KW-0406">Ion transport</keyword>
<evidence type="ECO:0000313" key="12">
    <source>
        <dbReference type="EnsemblMetazoa" id="CapteP161515"/>
    </source>
</evidence>
<name>R7TW19_CAPTE</name>
<keyword evidence="4 9" id="KW-0812">Transmembrane</keyword>
<dbReference type="Gene3D" id="1.20.1530.20">
    <property type="match status" value="1"/>
</dbReference>
<dbReference type="PANTHER" id="PTHR16254">
    <property type="entry name" value="POTASSIUM/PROTON ANTIPORTER-RELATED"/>
    <property type="match status" value="1"/>
</dbReference>
<dbReference type="Proteomes" id="UP000014760">
    <property type="component" value="Unassembled WGS sequence"/>
</dbReference>
<reference evidence="11 13" key="2">
    <citation type="journal article" date="2013" name="Nature">
        <title>Insights into bilaterian evolution from three spiralian genomes.</title>
        <authorList>
            <person name="Simakov O."/>
            <person name="Marletaz F."/>
            <person name="Cho S.J."/>
            <person name="Edsinger-Gonzales E."/>
            <person name="Havlak P."/>
            <person name="Hellsten U."/>
            <person name="Kuo D.H."/>
            <person name="Larsson T."/>
            <person name="Lv J."/>
            <person name="Arendt D."/>
            <person name="Savage R."/>
            <person name="Osoegawa K."/>
            <person name="de Jong P."/>
            <person name="Grimwood J."/>
            <person name="Chapman J.A."/>
            <person name="Shapiro H."/>
            <person name="Aerts A."/>
            <person name="Otillar R.P."/>
            <person name="Terry A.Y."/>
            <person name="Boore J.L."/>
            <person name="Grigoriev I.V."/>
            <person name="Lindberg D.R."/>
            <person name="Seaver E.C."/>
            <person name="Weisblat D.A."/>
            <person name="Putnam N.H."/>
            <person name="Rokhsar D.S."/>
        </authorList>
    </citation>
    <scope>NUCLEOTIDE SEQUENCE</scope>
    <source>
        <strain evidence="11 13">I ESC-2004</strain>
    </source>
</reference>
<keyword evidence="6 9" id="KW-1133">Transmembrane helix</keyword>
<evidence type="ECO:0000256" key="5">
    <source>
        <dbReference type="ARBA" id="ARBA00022729"/>
    </source>
</evidence>
<reference evidence="12" key="3">
    <citation type="submission" date="2015-06" db="UniProtKB">
        <authorList>
            <consortium name="EnsemblMetazoa"/>
        </authorList>
    </citation>
    <scope>IDENTIFICATION</scope>
</reference>
<dbReference type="EMBL" id="KB308479">
    <property type="protein sequence ID" value="ELT97777.1"/>
    <property type="molecule type" value="Genomic_DNA"/>
</dbReference>
<dbReference type="GO" id="GO:0016020">
    <property type="term" value="C:membrane"/>
    <property type="evidence" value="ECO:0007669"/>
    <property type="project" value="UniProtKB-SubCell"/>
</dbReference>
<evidence type="ECO:0000256" key="2">
    <source>
        <dbReference type="ARBA" id="ARBA00022448"/>
    </source>
</evidence>
<dbReference type="OMA" id="IKAHASK"/>
<dbReference type="InterPro" id="IPR038770">
    <property type="entry name" value="Na+/solute_symporter_sf"/>
</dbReference>
<keyword evidence="3" id="KW-0050">Antiport</keyword>
<proteinExistence type="predicted"/>
<dbReference type="OrthoDB" id="6280446at2759"/>
<feature type="transmembrane region" description="Helical" evidence="9">
    <location>
        <begin position="205"/>
        <end position="233"/>
    </location>
</feature>
<feature type="transmembrane region" description="Helical" evidence="9">
    <location>
        <begin position="312"/>
        <end position="331"/>
    </location>
</feature>
<feature type="transmembrane region" description="Helical" evidence="9">
    <location>
        <begin position="278"/>
        <end position="300"/>
    </location>
</feature>
<feature type="transmembrane region" description="Helical" evidence="9">
    <location>
        <begin position="423"/>
        <end position="444"/>
    </location>
</feature>
<feature type="transmembrane region" description="Helical" evidence="9">
    <location>
        <begin position="565"/>
        <end position="584"/>
    </location>
</feature>
<evidence type="ECO:0000256" key="7">
    <source>
        <dbReference type="ARBA" id="ARBA00023065"/>
    </source>
</evidence>
<feature type="transmembrane region" description="Helical" evidence="9">
    <location>
        <begin position="253"/>
        <end position="271"/>
    </location>
</feature>
<dbReference type="InterPro" id="IPR045158">
    <property type="entry name" value="KEA4/5/6-like"/>
</dbReference>
<evidence type="ECO:0000256" key="9">
    <source>
        <dbReference type="SAM" id="Phobius"/>
    </source>
</evidence>
<evidence type="ECO:0000313" key="13">
    <source>
        <dbReference type="Proteomes" id="UP000014760"/>
    </source>
</evidence>
<evidence type="ECO:0000256" key="6">
    <source>
        <dbReference type="ARBA" id="ARBA00022989"/>
    </source>
</evidence>
<evidence type="ECO:0000256" key="4">
    <source>
        <dbReference type="ARBA" id="ARBA00022692"/>
    </source>
</evidence>
<sequence length="630" mass="69567">MTQLMQKKALATKRLADTSKRMLNDISGNQDEHKFQMLSMEMFAKELNETEKMIVQAMQWLENVLKGDYKNVVTLVENSRQRLDTLRDAALREEHEHNRILKAGEQLNKYNQSHMEGVIDGILNDVAIAADQLEEELDEHIFEEAVHNRLGPRNIEAVIRLGENDTDFEEGSVIKLVDAADNQFVLAKGKDSTVPHEDHQLIKDLICLTVATTFFGWICTILSLPPMFGFILGGVVVGPSGFNTIKSNVQVETMGEFGMFFILLCVGLEFSPTTLRKVLRVATLGSGAMMSLMVALGLILGRLWSASGSESVFVAACLSLSSTPLVIKFLTSSSDVKEENLSSSDYGVVLLGILIMQDVYLGILMALLPNMALGSGTQILDVLLIIINLIAAMAFVLCACFFGAKIIIGPLYKYLVRKGNKELTVLVTVSLAFLALMGTNYLHISMELGCFLAGIVISAQGHGLGDEVENLIQPLKDFLSAIFFGSIGLHVFPQFLSYEMTVLTTLTIICVGAKYLISVLVLALLIPRSSWHVKWIASAGLAQVSEFSFVLSSRARRLGLISREVYLLILAVTSLSQLFAPILWKFTLWHLRINQRKSPRALRQNSLNLPAIPESFGAVESDTHLIQRTP</sequence>
<dbReference type="STRING" id="283909.R7TW19"/>
<evidence type="ECO:0000256" key="1">
    <source>
        <dbReference type="ARBA" id="ARBA00004141"/>
    </source>
</evidence>
<dbReference type="InterPro" id="IPR006153">
    <property type="entry name" value="Cation/H_exchanger_TM"/>
</dbReference>
<keyword evidence="8 9" id="KW-0472">Membrane</keyword>
<evidence type="ECO:0000313" key="11">
    <source>
        <dbReference type="EMBL" id="ELT97777.1"/>
    </source>
</evidence>
<organism evidence="11">
    <name type="scientific">Capitella teleta</name>
    <name type="common">Polychaete worm</name>
    <dbReference type="NCBI Taxonomy" id="283909"/>
    <lineage>
        <taxon>Eukaryota</taxon>
        <taxon>Metazoa</taxon>
        <taxon>Spiralia</taxon>
        <taxon>Lophotrochozoa</taxon>
        <taxon>Annelida</taxon>
        <taxon>Polychaeta</taxon>
        <taxon>Sedentaria</taxon>
        <taxon>Scolecida</taxon>
        <taxon>Capitellidae</taxon>
        <taxon>Capitella</taxon>
    </lineage>
</organism>
<dbReference type="Pfam" id="PF00999">
    <property type="entry name" value="Na_H_Exchanger"/>
    <property type="match status" value="1"/>
</dbReference>
<dbReference type="EMBL" id="AMQN01002138">
    <property type="status" value="NOT_ANNOTATED_CDS"/>
    <property type="molecule type" value="Genomic_DNA"/>
</dbReference>
<reference evidence="13" key="1">
    <citation type="submission" date="2012-12" db="EMBL/GenBank/DDBJ databases">
        <authorList>
            <person name="Hellsten U."/>
            <person name="Grimwood J."/>
            <person name="Chapman J.A."/>
            <person name="Shapiro H."/>
            <person name="Aerts A."/>
            <person name="Otillar R.P."/>
            <person name="Terry A.Y."/>
            <person name="Boore J.L."/>
            <person name="Simakov O."/>
            <person name="Marletaz F."/>
            <person name="Cho S.-J."/>
            <person name="Edsinger-Gonzales E."/>
            <person name="Havlak P."/>
            <person name="Kuo D.-H."/>
            <person name="Larsson T."/>
            <person name="Lv J."/>
            <person name="Arendt D."/>
            <person name="Savage R."/>
            <person name="Osoegawa K."/>
            <person name="de Jong P."/>
            <person name="Lindberg D.R."/>
            <person name="Seaver E.C."/>
            <person name="Weisblat D.A."/>
            <person name="Putnam N.H."/>
            <person name="Grigoriev I.V."/>
            <person name="Rokhsar D.S."/>
        </authorList>
    </citation>
    <scope>NUCLEOTIDE SEQUENCE</scope>
    <source>
        <strain evidence="13">I ESC-2004</strain>
    </source>
</reference>
<dbReference type="HOGENOM" id="CLU_026093_0_0_1"/>
<dbReference type="EnsemblMetazoa" id="CapteT161515">
    <property type="protein sequence ID" value="CapteP161515"/>
    <property type="gene ID" value="CapteG161515"/>
</dbReference>
<dbReference type="AlphaFoldDB" id="R7TW19"/>
<dbReference type="GO" id="GO:0015386">
    <property type="term" value="F:potassium:proton antiporter activity"/>
    <property type="evidence" value="ECO:0007669"/>
    <property type="project" value="InterPro"/>
</dbReference>
<evidence type="ECO:0000259" key="10">
    <source>
        <dbReference type="Pfam" id="PF00999"/>
    </source>
</evidence>
<comment type="subcellular location">
    <subcellularLocation>
        <location evidence="1">Membrane</location>
        <topology evidence="1">Multi-pass membrane protein</topology>
    </subcellularLocation>
</comment>
<accession>R7TW19</accession>
<keyword evidence="5" id="KW-0732">Signal</keyword>
<gene>
    <name evidence="11" type="ORF">CAPTEDRAFT_161515</name>
</gene>
<keyword evidence="2" id="KW-0813">Transport</keyword>
<protein>
    <recommendedName>
        <fullName evidence="10">Cation/H+ exchanger transmembrane domain-containing protein</fullName>
    </recommendedName>
</protein>
<keyword evidence="13" id="KW-1185">Reference proteome</keyword>
<feature type="transmembrane region" description="Helical" evidence="9">
    <location>
        <begin position="343"/>
        <end position="367"/>
    </location>
</feature>
<evidence type="ECO:0000256" key="3">
    <source>
        <dbReference type="ARBA" id="ARBA00022449"/>
    </source>
</evidence>
<feature type="transmembrane region" description="Helical" evidence="9">
    <location>
        <begin position="379"/>
        <end position="402"/>
    </location>
</feature>
<feature type="domain" description="Cation/H+ exchanger transmembrane" evidence="10">
    <location>
        <begin position="211"/>
        <end position="586"/>
    </location>
</feature>